<dbReference type="Proteomes" id="UP000706124">
    <property type="component" value="Unassembled WGS sequence"/>
</dbReference>
<organism evidence="2 3">
    <name type="scientific">Claviceps pazoutovae</name>
    <dbReference type="NCBI Taxonomy" id="1649127"/>
    <lineage>
        <taxon>Eukaryota</taxon>
        <taxon>Fungi</taxon>
        <taxon>Dikarya</taxon>
        <taxon>Ascomycota</taxon>
        <taxon>Pezizomycotina</taxon>
        <taxon>Sordariomycetes</taxon>
        <taxon>Hypocreomycetidae</taxon>
        <taxon>Hypocreales</taxon>
        <taxon>Clavicipitaceae</taxon>
        <taxon>Claviceps</taxon>
    </lineage>
</organism>
<evidence type="ECO:0000256" key="1">
    <source>
        <dbReference type="SAM" id="SignalP"/>
    </source>
</evidence>
<reference evidence="2 3" key="1">
    <citation type="journal article" date="2020" name="bioRxiv">
        <title>Whole genome comparisons of ergot fungi reveals the divergence and evolution of species within the genus Claviceps are the result of varying mechanisms driving genome evolution and host range expansion.</title>
        <authorList>
            <person name="Wyka S.A."/>
            <person name="Mondo S.J."/>
            <person name="Liu M."/>
            <person name="Dettman J."/>
            <person name="Nalam V."/>
            <person name="Broders K.D."/>
        </authorList>
    </citation>
    <scope>NUCLEOTIDE SEQUENCE [LARGE SCALE GENOMIC DNA]</scope>
    <source>
        <strain evidence="2 3">CCC 1485</strain>
    </source>
</reference>
<feature type="signal peptide" evidence="1">
    <location>
        <begin position="1"/>
        <end position="21"/>
    </location>
</feature>
<feature type="chain" id="PRO_5040493922" evidence="1">
    <location>
        <begin position="22"/>
        <end position="84"/>
    </location>
</feature>
<dbReference type="EMBL" id="SRPO01000242">
    <property type="protein sequence ID" value="KAG5935782.1"/>
    <property type="molecule type" value="Genomic_DNA"/>
</dbReference>
<accession>A0A9P7MAP9</accession>
<evidence type="ECO:0000313" key="3">
    <source>
        <dbReference type="Proteomes" id="UP000706124"/>
    </source>
</evidence>
<gene>
    <name evidence="2" type="ORF">E4U60_002976</name>
</gene>
<sequence length="84" mass="8909">MVKILPLFLATLATISPVVQAGNCTPGLDYCGFTLTSNGWSSQGLRQSWLYYCVADGAVILKRKCSFPGCEDGGTGNSDVCHFG</sequence>
<name>A0A9P7MAP9_9HYPO</name>
<evidence type="ECO:0000313" key="2">
    <source>
        <dbReference type="EMBL" id="KAG5935782.1"/>
    </source>
</evidence>
<keyword evidence="1" id="KW-0732">Signal</keyword>
<dbReference type="OrthoDB" id="4947536at2759"/>
<protein>
    <submittedName>
        <fullName evidence="2">Uncharacterized protein</fullName>
    </submittedName>
</protein>
<keyword evidence="3" id="KW-1185">Reference proteome</keyword>
<proteinExistence type="predicted"/>
<dbReference type="AlphaFoldDB" id="A0A9P7MAP9"/>
<comment type="caution">
    <text evidence="2">The sequence shown here is derived from an EMBL/GenBank/DDBJ whole genome shotgun (WGS) entry which is preliminary data.</text>
</comment>